<dbReference type="SUPFAM" id="SSF54631">
    <property type="entry name" value="CBS-domain pair"/>
    <property type="match status" value="1"/>
</dbReference>
<dbReference type="Pfam" id="PF00571">
    <property type="entry name" value="CBS"/>
    <property type="match status" value="1"/>
</dbReference>
<reference evidence="2 3" key="1">
    <citation type="submission" date="2014-12" db="EMBL/GenBank/DDBJ databases">
        <title>Draft genome sequences of 10 type strains of Lactococcus.</title>
        <authorList>
            <person name="Sun Z."/>
            <person name="Zhong Z."/>
            <person name="Liu W."/>
            <person name="Zhang W."/>
            <person name="Zhang H."/>
        </authorList>
    </citation>
    <scope>NUCLEOTIDE SEQUENCE [LARGE SCALE GENOMIC DNA]</scope>
    <source>
        <strain evidence="2 3">DSM 6634</strain>
    </source>
</reference>
<feature type="domain" description="CBS" evidence="1">
    <location>
        <begin position="111"/>
        <end position="164"/>
    </location>
</feature>
<keyword evidence="3" id="KW-1185">Reference proteome</keyword>
<dbReference type="Proteomes" id="UP000218282">
    <property type="component" value="Unassembled WGS sequence"/>
</dbReference>
<dbReference type="InterPro" id="IPR046342">
    <property type="entry name" value="CBS_dom_sf"/>
</dbReference>
<dbReference type="InterPro" id="IPR000644">
    <property type="entry name" value="CBS_dom"/>
</dbReference>
<evidence type="ECO:0000259" key="1">
    <source>
        <dbReference type="Pfam" id="PF00571"/>
    </source>
</evidence>
<accession>A0A2A5S3Z6</accession>
<name>A0A2A5S3Z6_9LACT</name>
<proteinExistence type="predicted"/>
<protein>
    <recommendedName>
        <fullName evidence="1">CBS domain-containing protein</fullName>
    </recommendedName>
</protein>
<gene>
    <name evidence="2" type="ORF">RU86_GL001772</name>
</gene>
<sequence>MTKRPDDTAPAMTELTSKNRNDRFIAQYKLLEAFANQKFNKTGKYMPMSQLTDMILAQLPGARDFATDFELFNNLRNMIQHKAANRYFIIQPEVVTRIKHVYDVLTRPITVGELFSSEVIFVNESDQFAAVMRKVREHHHTQFPVVRTDGMLMRRVVTANAMAHALSVSQAPTVSEMIQHTESVVFFIQSSASIFTAEKMMLDEMRTGKKSVVLLLTNVTDFKKVRPADVLGLINIADLPKFYQKNDII</sequence>
<dbReference type="Gene3D" id="3.10.580.10">
    <property type="entry name" value="CBS-domain"/>
    <property type="match status" value="1"/>
</dbReference>
<dbReference type="RefSeq" id="WP_096814044.1">
    <property type="nucleotide sequence ID" value="NZ_JXJW01000004.1"/>
</dbReference>
<comment type="caution">
    <text evidence="2">The sequence shown here is derived from an EMBL/GenBank/DDBJ whole genome shotgun (WGS) entry which is preliminary data.</text>
</comment>
<evidence type="ECO:0000313" key="3">
    <source>
        <dbReference type="Proteomes" id="UP000218282"/>
    </source>
</evidence>
<dbReference type="AlphaFoldDB" id="A0A2A5S3Z6"/>
<organism evidence="2 3">
    <name type="scientific">Pseudolactococcus piscium</name>
    <dbReference type="NCBI Taxonomy" id="1364"/>
    <lineage>
        <taxon>Bacteria</taxon>
        <taxon>Bacillati</taxon>
        <taxon>Bacillota</taxon>
        <taxon>Bacilli</taxon>
        <taxon>Lactobacillales</taxon>
        <taxon>Streptococcaceae</taxon>
        <taxon>Pseudolactococcus</taxon>
    </lineage>
</organism>
<evidence type="ECO:0000313" key="2">
    <source>
        <dbReference type="EMBL" id="PCS08168.1"/>
    </source>
</evidence>
<dbReference type="EMBL" id="JXJW01000004">
    <property type="protein sequence ID" value="PCS08168.1"/>
    <property type="molecule type" value="Genomic_DNA"/>
</dbReference>